<proteinExistence type="predicted"/>
<dbReference type="AlphaFoldDB" id="A0A165BQF7"/>
<sequence>MSQIASRTNLVMLVENPLHAKLVRRVTRSLPDHWFDIRTTLRSCANPPDMRVSVVLHEDAPYDTSVPRSLADCGHCITSLHLTRVDGFFDTTPRLFAILAGMPALQHLNLEPSSIFDVEEQEMATLQRPTFRLRSLVLACSFRPWLLLIVHSADTLVDLTLGLQEHHTFYELAEDENGDELLQSCLRSLRHLRFSRESPDADIIRTCHNLRSLAIPYGDFEQHSEVVQALQRPLTHLTLEVYYIDEEFITDILLFIGALAVSLQVLQLGVGSWEQDDEVQERAYDRLCRWCAQQRIQVSYEVQL</sequence>
<evidence type="ECO:0008006" key="3">
    <source>
        <dbReference type="Google" id="ProtNLM"/>
    </source>
</evidence>
<reference evidence="1 2" key="1">
    <citation type="journal article" date="2016" name="Mol. Biol. Evol.">
        <title>Comparative Genomics of Early-Diverging Mushroom-Forming Fungi Provides Insights into the Origins of Lignocellulose Decay Capabilities.</title>
        <authorList>
            <person name="Nagy L.G."/>
            <person name="Riley R."/>
            <person name="Tritt A."/>
            <person name="Adam C."/>
            <person name="Daum C."/>
            <person name="Floudas D."/>
            <person name="Sun H."/>
            <person name="Yadav J.S."/>
            <person name="Pangilinan J."/>
            <person name="Larsson K.H."/>
            <person name="Matsuura K."/>
            <person name="Barry K."/>
            <person name="Labutti K."/>
            <person name="Kuo R."/>
            <person name="Ohm R.A."/>
            <person name="Bhattacharya S.S."/>
            <person name="Shirouzu T."/>
            <person name="Yoshinaga Y."/>
            <person name="Martin F.M."/>
            <person name="Grigoriev I.V."/>
            <person name="Hibbett D.S."/>
        </authorList>
    </citation>
    <scope>NUCLEOTIDE SEQUENCE [LARGE SCALE GENOMIC DNA]</scope>
    <source>
        <strain evidence="1 2">HHB12029</strain>
    </source>
</reference>
<dbReference type="EMBL" id="KV426422">
    <property type="protein sequence ID" value="KZV81065.1"/>
    <property type="molecule type" value="Genomic_DNA"/>
</dbReference>
<dbReference type="SUPFAM" id="SSF52047">
    <property type="entry name" value="RNI-like"/>
    <property type="match status" value="1"/>
</dbReference>
<organism evidence="1 2">
    <name type="scientific">Exidia glandulosa HHB12029</name>
    <dbReference type="NCBI Taxonomy" id="1314781"/>
    <lineage>
        <taxon>Eukaryota</taxon>
        <taxon>Fungi</taxon>
        <taxon>Dikarya</taxon>
        <taxon>Basidiomycota</taxon>
        <taxon>Agaricomycotina</taxon>
        <taxon>Agaricomycetes</taxon>
        <taxon>Auriculariales</taxon>
        <taxon>Exidiaceae</taxon>
        <taxon>Exidia</taxon>
    </lineage>
</organism>
<evidence type="ECO:0000313" key="1">
    <source>
        <dbReference type="EMBL" id="KZV81065.1"/>
    </source>
</evidence>
<keyword evidence="2" id="KW-1185">Reference proteome</keyword>
<name>A0A165BQF7_EXIGL</name>
<dbReference type="Proteomes" id="UP000077266">
    <property type="component" value="Unassembled WGS sequence"/>
</dbReference>
<accession>A0A165BQF7</accession>
<gene>
    <name evidence="1" type="ORF">EXIGLDRAFT_844991</name>
</gene>
<dbReference type="Gene3D" id="3.80.10.10">
    <property type="entry name" value="Ribonuclease Inhibitor"/>
    <property type="match status" value="1"/>
</dbReference>
<dbReference type="InParanoid" id="A0A165BQF7"/>
<protein>
    <recommendedName>
        <fullName evidence="3">F-box domain-containing protein</fullName>
    </recommendedName>
</protein>
<evidence type="ECO:0000313" key="2">
    <source>
        <dbReference type="Proteomes" id="UP000077266"/>
    </source>
</evidence>
<dbReference type="InterPro" id="IPR032675">
    <property type="entry name" value="LRR_dom_sf"/>
</dbReference>